<comment type="caution">
    <text evidence="1">The sequence shown here is derived from an EMBL/GenBank/DDBJ whole genome shotgun (WGS) entry which is preliminary data.</text>
</comment>
<feature type="non-terminal residue" evidence="1">
    <location>
        <position position="273"/>
    </location>
</feature>
<organism evidence="1 2">
    <name type="scientific">Aureobasidium melanogenum</name>
    <name type="common">Aureobasidium pullulans var. melanogenum</name>
    <dbReference type="NCBI Taxonomy" id="46634"/>
    <lineage>
        <taxon>Eukaryota</taxon>
        <taxon>Fungi</taxon>
        <taxon>Dikarya</taxon>
        <taxon>Ascomycota</taxon>
        <taxon>Pezizomycotina</taxon>
        <taxon>Dothideomycetes</taxon>
        <taxon>Dothideomycetidae</taxon>
        <taxon>Dothideales</taxon>
        <taxon>Saccotheciaceae</taxon>
        <taxon>Aureobasidium</taxon>
    </lineage>
</organism>
<reference evidence="1" key="1">
    <citation type="journal article" date="2021" name="J Fungi (Basel)">
        <title>Virulence traits and population genomics of the black yeast Aureobasidium melanogenum.</title>
        <authorList>
            <person name="Cernosa A."/>
            <person name="Sun X."/>
            <person name="Gostincar C."/>
            <person name="Fang C."/>
            <person name="Gunde-Cimerman N."/>
            <person name="Song Z."/>
        </authorList>
    </citation>
    <scope>NUCLEOTIDE SEQUENCE</scope>
    <source>
        <strain evidence="1">EXF-9298</strain>
    </source>
</reference>
<feature type="non-terminal residue" evidence="1">
    <location>
        <position position="1"/>
    </location>
</feature>
<sequence>PRNPIIDMLLAFNILGQETIFSWIPERLLRKFFYRDLADIAPPPGSAGLFEETPMVNNDVLEQIRSGNAEWLRGDILEVEENGIRFNRRQQGVPKNGPGHETLEEGEVIIMATGYKRPSLSFLPEECFAEPYSAPNWYLQTFPPQHKSICANNCTYVGAIGTVGNFHIGIYTRILLMFLLDPLTRPSTYWMQFWVDMTRWLKARAPTGAFDFFTYSELIWWFFFCVTINPFRWKWAIFVFTGVGIGLPLNVVDKEDKIRNGLGRPADYKTHTY</sequence>
<dbReference type="Proteomes" id="UP000729357">
    <property type="component" value="Unassembled WGS sequence"/>
</dbReference>
<keyword evidence="2" id="KW-1185">Reference proteome</keyword>
<name>A0A9P8F8N0_AURME</name>
<protein>
    <submittedName>
        <fullName evidence="1">FAD/NAD(P)-binding domain-containing protein</fullName>
    </submittedName>
</protein>
<accession>A0A9P8F8N0</accession>
<gene>
    <name evidence="1" type="ORF">KCU98_g17274</name>
</gene>
<reference evidence="1" key="2">
    <citation type="submission" date="2021-08" db="EMBL/GenBank/DDBJ databases">
        <authorList>
            <person name="Gostincar C."/>
            <person name="Sun X."/>
            <person name="Song Z."/>
            <person name="Gunde-Cimerman N."/>
        </authorList>
    </citation>
    <scope>NUCLEOTIDE SEQUENCE</scope>
    <source>
        <strain evidence="1">EXF-9298</strain>
    </source>
</reference>
<proteinExistence type="predicted"/>
<evidence type="ECO:0000313" key="2">
    <source>
        <dbReference type="Proteomes" id="UP000729357"/>
    </source>
</evidence>
<evidence type="ECO:0000313" key="1">
    <source>
        <dbReference type="EMBL" id="KAG9956815.1"/>
    </source>
</evidence>
<dbReference type="EMBL" id="JAHFXS010004197">
    <property type="protein sequence ID" value="KAG9956815.1"/>
    <property type="molecule type" value="Genomic_DNA"/>
</dbReference>
<dbReference type="AlphaFoldDB" id="A0A9P8F8N0"/>